<dbReference type="SMART" id="SM00387">
    <property type="entry name" value="HATPase_c"/>
    <property type="match status" value="1"/>
</dbReference>
<keyword evidence="7 13" id="KW-0418">Kinase</keyword>
<dbReference type="EMBL" id="FYEZ01000002">
    <property type="protein sequence ID" value="SNC71434.1"/>
    <property type="molecule type" value="Genomic_DNA"/>
</dbReference>
<evidence type="ECO:0000256" key="3">
    <source>
        <dbReference type="ARBA" id="ARBA00012438"/>
    </source>
</evidence>
<dbReference type="OrthoDB" id="5499837at2"/>
<dbReference type="InterPro" id="IPR050428">
    <property type="entry name" value="TCS_sensor_his_kinase"/>
</dbReference>
<dbReference type="InterPro" id="IPR003661">
    <property type="entry name" value="HisK_dim/P_dom"/>
</dbReference>
<comment type="subcellular location">
    <subcellularLocation>
        <location evidence="2">Cell membrane</location>
    </subcellularLocation>
</comment>
<evidence type="ECO:0000256" key="8">
    <source>
        <dbReference type="ARBA" id="ARBA00022989"/>
    </source>
</evidence>
<evidence type="ECO:0000256" key="9">
    <source>
        <dbReference type="ARBA" id="ARBA00023012"/>
    </source>
</evidence>
<keyword evidence="8 11" id="KW-1133">Transmembrane helix</keyword>
<keyword evidence="5" id="KW-0808">Transferase</keyword>
<keyword evidence="4" id="KW-0597">Phosphoprotein</keyword>
<keyword evidence="9" id="KW-0902">Two-component regulatory system</keyword>
<evidence type="ECO:0000256" key="4">
    <source>
        <dbReference type="ARBA" id="ARBA00022553"/>
    </source>
</evidence>
<dbReference type="RefSeq" id="WP_143469562.1">
    <property type="nucleotide sequence ID" value="NZ_FYEZ01000002.1"/>
</dbReference>
<evidence type="ECO:0000256" key="6">
    <source>
        <dbReference type="ARBA" id="ARBA00022692"/>
    </source>
</evidence>
<evidence type="ECO:0000256" key="5">
    <source>
        <dbReference type="ARBA" id="ARBA00022679"/>
    </source>
</evidence>
<sequence length="347" mass="37503">MGSSTLRRLWRRVARELVLRSQLGMLLPLVVATFIGLWATLDLPGPPLWAWLAVPLAVWGGFRLGHLLTEGIADEAVEPVDHTVRALARRIPGMGTGESVTDRPEPSGIVELDELADAVQRRAAKLTALATANRRFAADAAHQLRSPLSALSLRLEEIALAEDLDTVAQELERAHRQVDRLTGVVEEMVEHAGGGVFEDVDVVSLDEVIGSQQREWQPMFAQARRGLRVTGDHGLQVACPRGVLAQVFSTLIENSLRYGEGIMSLEIDGTGPSIQMVFSDEGPGIDPAVSDSLFERDVTLGEGTGRGLALAREVITAAGGRLELLDVRNATFGIFVSEPSARTTTTR</sequence>
<comment type="catalytic activity">
    <reaction evidence="1">
        <text>ATP + protein L-histidine = ADP + protein N-phospho-L-histidine.</text>
        <dbReference type="EC" id="2.7.13.3"/>
    </reaction>
</comment>
<dbReference type="PANTHER" id="PTHR45436:SF5">
    <property type="entry name" value="SENSOR HISTIDINE KINASE TRCS"/>
    <property type="match status" value="1"/>
</dbReference>
<dbReference type="InterPro" id="IPR036890">
    <property type="entry name" value="HATPase_C_sf"/>
</dbReference>
<feature type="transmembrane region" description="Helical" evidence="11">
    <location>
        <begin position="21"/>
        <end position="41"/>
    </location>
</feature>
<dbReference type="EC" id="2.7.13.3" evidence="3"/>
<dbReference type="AlphaFoldDB" id="A0A212TZX6"/>
<dbReference type="GO" id="GO:0000155">
    <property type="term" value="F:phosphorelay sensor kinase activity"/>
    <property type="evidence" value="ECO:0007669"/>
    <property type="project" value="InterPro"/>
</dbReference>
<name>A0A212TZX6_9MICO</name>
<dbReference type="PROSITE" id="PS50109">
    <property type="entry name" value="HIS_KIN"/>
    <property type="match status" value="1"/>
</dbReference>
<dbReference type="SUPFAM" id="SSF55874">
    <property type="entry name" value="ATPase domain of HSP90 chaperone/DNA topoisomerase II/histidine kinase"/>
    <property type="match status" value="1"/>
</dbReference>
<dbReference type="Gene3D" id="3.30.565.10">
    <property type="entry name" value="Histidine kinase-like ATPase, C-terminal domain"/>
    <property type="match status" value="1"/>
</dbReference>
<reference evidence="13 14" key="1">
    <citation type="submission" date="2017-06" db="EMBL/GenBank/DDBJ databases">
        <authorList>
            <person name="Kim H.J."/>
            <person name="Triplett B.A."/>
        </authorList>
    </citation>
    <scope>NUCLEOTIDE SEQUENCE [LARGE SCALE GENOMIC DNA]</scope>
    <source>
        <strain evidence="13 14">DSM 22179</strain>
    </source>
</reference>
<evidence type="ECO:0000256" key="10">
    <source>
        <dbReference type="ARBA" id="ARBA00023136"/>
    </source>
</evidence>
<proteinExistence type="predicted"/>
<evidence type="ECO:0000313" key="13">
    <source>
        <dbReference type="EMBL" id="SNC71434.1"/>
    </source>
</evidence>
<dbReference type="PRINTS" id="PR00344">
    <property type="entry name" value="BCTRLSENSOR"/>
</dbReference>
<gene>
    <name evidence="13" type="ORF">SAMN05445756_1485</name>
</gene>
<evidence type="ECO:0000256" key="7">
    <source>
        <dbReference type="ARBA" id="ARBA00022777"/>
    </source>
</evidence>
<dbReference type="CDD" id="cd00082">
    <property type="entry name" value="HisKA"/>
    <property type="match status" value="1"/>
</dbReference>
<dbReference type="CDD" id="cd00075">
    <property type="entry name" value="HATPase"/>
    <property type="match status" value="1"/>
</dbReference>
<dbReference type="Proteomes" id="UP000198122">
    <property type="component" value="Unassembled WGS sequence"/>
</dbReference>
<keyword evidence="6 11" id="KW-0812">Transmembrane</keyword>
<dbReference type="InterPro" id="IPR036097">
    <property type="entry name" value="HisK_dim/P_sf"/>
</dbReference>
<keyword evidence="10 11" id="KW-0472">Membrane</keyword>
<organism evidence="13 14">
    <name type="scientific">Kytococcus aerolatus</name>
    <dbReference type="NCBI Taxonomy" id="592308"/>
    <lineage>
        <taxon>Bacteria</taxon>
        <taxon>Bacillati</taxon>
        <taxon>Actinomycetota</taxon>
        <taxon>Actinomycetes</taxon>
        <taxon>Micrococcales</taxon>
        <taxon>Kytococcaceae</taxon>
        <taxon>Kytococcus</taxon>
    </lineage>
</organism>
<dbReference type="Gene3D" id="1.10.287.130">
    <property type="match status" value="1"/>
</dbReference>
<dbReference type="InterPro" id="IPR005467">
    <property type="entry name" value="His_kinase_dom"/>
</dbReference>
<evidence type="ECO:0000259" key="12">
    <source>
        <dbReference type="PROSITE" id="PS50109"/>
    </source>
</evidence>
<evidence type="ECO:0000256" key="2">
    <source>
        <dbReference type="ARBA" id="ARBA00004236"/>
    </source>
</evidence>
<dbReference type="InterPro" id="IPR003594">
    <property type="entry name" value="HATPase_dom"/>
</dbReference>
<protein>
    <recommendedName>
        <fullName evidence="3">histidine kinase</fullName>
        <ecNumber evidence="3">2.7.13.3</ecNumber>
    </recommendedName>
</protein>
<dbReference type="PANTHER" id="PTHR45436">
    <property type="entry name" value="SENSOR HISTIDINE KINASE YKOH"/>
    <property type="match status" value="1"/>
</dbReference>
<dbReference type="SUPFAM" id="SSF47384">
    <property type="entry name" value="Homodimeric domain of signal transducing histidine kinase"/>
    <property type="match status" value="1"/>
</dbReference>
<evidence type="ECO:0000313" key="14">
    <source>
        <dbReference type="Proteomes" id="UP000198122"/>
    </source>
</evidence>
<keyword evidence="14" id="KW-1185">Reference proteome</keyword>
<evidence type="ECO:0000256" key="11">
    <source>
        <dbReference type="SAM" id="Phobius"/>
    </source>
</evidence>
<dbReference type="SMART" id="SM00388">
    <property type="entry name" value="HisKA"/>
    <property type="match status" value="1"/>
</dbReference>
<dbReference type="InterPro" id="IPR004358">
    <property type="entry name" value="Sig_transdc_His_kin-like_C"/>
</dbReference>
<dbReference type="Pfam" id="PF02518">
    <property type="entry name" value="HATPase_c"/>
    <property type="match status" value="1"/>
</dbReference>
<feature type="domain" description="Histidine kinase" evidence="12">
    <location>
        <begin position="139"/>
        <end position="342"/>
    </location>
</feature>
<dbReference type="Pfam" id="PF00512">
    <property type="entry name" value="HisKA"/>
    <property type="match status" value="1"/>
</dbReference>
<accession>A0A212TZX6</accession>
<evidence type="ECO:0000256" key="1">
    <source>
        <dbReference type="ARBA" id="ARBA00000085"/>
    </source>
</evidence>
<dbReference type="GO" id="GO:0005886">
    <property type="term" value="C:plasma membrane"/>
    <property type="evidence" value="ECO:0007669"/>
    <property type="project" value="UniProtKB-SubCell"/>
</dbReference>